<keyword evidence="1" id="KW-0472">Membrane</keyword>
<dbReference type="RefSeq" id="XP_041167668.1">
    <property type="nucleotide sequence ID" value="XM_041309877.1"/>
</dbReference>
<evidence type="ECO:0000256" key="1">
    <source>
        <dbReference type="SAM" id="Phobius"/>
    </source>
</evidence>
<protein>
    <submittedName>
        <fullName evidence="2">Uncharacterized protein</fullName>
    </submittedName>
</protein>
<dbReference type="AlphaFoldDB" id="A0A9P7J9L1"/>
<feature type="transmembrane region" description="Helical" evidence="1">
    <location>
        <begin position="66"/>
        <end position="85"/>
    </location>
</feature>
<dbReference type="GeneID" id="64603641"/>
<evidence type="ECO:0000313" key="3">
    <source>
        <dbReference type="Proteomes" id="UP000719766"/>
    </source>
</evidence>
<comment type="caution">
    <text evidence="2">The sequence shown here is derived from an EMBL/GenBank/DDBJ whole genome shotgun (WGS) entry which is preliminary data.</text>
</comment>
<dbReference type="Proteomes" id="UP000719766">
    <property type="component" value="Unassembled WGS sequence"/>
</dbReference>
<organism evidence="2 3">
    <name type="scientific">Suillus plorans</name>
    <dbReference type="NCBI Taxonomy" id="116603"/>
    <lineage>
        <taxon>Eukaryota</taxon>
        <taxon>Fungi</taxon>
        <taxon>Dikarya</taxon>
        <taxon>Basidiomycota</taxon>
        <taxon>Agaricomycotina</taxon>
        <taxon>Agaricomycetes</taxon>
        <taxon>Agaricomycetidae</taxon>
        <taxon>Boletales</taxon>
        <taxon>Suillineae</taxon>
        <taxon>Suillaceae</taxon>
        <taxon>Suillus</taxon>
    </lineage>
</organism>
<sequence>MGGHHTVSCSLGCFETFLSTGSNMGDCFAVLMKTHMLYFASFVAGSCFHLGNFAPKRNCSLWEIRFILAFLGLVQLFALGPRLILSVRELNVQHLDDYDEGGMSSTIEFQMHVGMSTGDDV</sequence>
<reference evidence="2" key="1">
    <citation type="journal article" date="2020" name="New Phytol.">
        <title>Comparative genomics reveals dynamic genome evolution in host specialist ectomycorrhizal fungi.</title>
        <authorList>
            <person name="Lofgren L.A."/>
            <person name="Nguyen N.H."/>
            <person name="Vilgalys R."/>
            <person name="Ruytinx J."/>
            <person name="Liao H.L."/>
            <person name="Branco S."/>
            <person name="Kuo A."/>
            <person name="LaButti K."/>
            <person name="Lipzen A."/>
            <person name="Andreopoulos W."/>
            <person name="Pangilinan J."/>
            <person name="Riley R."/>
            <person name="Hundley H."/>
            <person name="Na H."/>
            <person name="Barry K."/>
            <person name="Grigoriev I.V."/>
            <person name="Stajich J.E."/>
            <person name="Kennedy P.G."/>
        </authorList>
    </citation>
    <scope>NUCLEOTIDE SEQUENCE</scope>
    <source>
        <strain evidence="2">S12</strain>
    </source>
</reference>
<keyword evidence="1" id="KW-1133">Transmembrane helix</keyword>
<keyword evidence="3" id="KW-1185">Reference proteome</keyword>
<name>A0A9P7J9L1_9AGAM</name>
<gene>
    <name evidence="2" type="ORF">HD556DRAFT_19901</name>
</gene>
<keyword evidence="1" id="KW-0812">Transmembrane</keyword>
<feature type="transmembrane region" description="Helical" evidence="1">
    <location>
        <begin position="36"/>
        <end position="54"/>
    </location>
</feature>
<evidence type="ECO:0000313" key="2">
    <source>
        <dbReference type="EMBL" id="KAG1810003.1"/>
    </source>
</evidence>
<accession>A0A9P7J9L1</accession>
<proteinExistence type="predicted"/>
<dbReference type="EMBL" id="JABBWE010000001">
    <property type="protein sequence ID" value="KAG1810003.1"/>
    <property type="molecule type" value="Genomic_DNA"/>
</dbReference>